<dbReference type="SUPFAM" id="SSF56801">
    <property type="entry name" value="Acetyl-CoA synthetase-like"/>
    <property type="match status" value="2"/>
</dbReference>
<dbReference type="PROSITE" id="PS00012">
    <property type="entry name" value="PHOSPHOPANTETHEINE"/>
    <property type="match status" value="1"/>
</dbReference>
<evidence type="ECO:0000256" key="3">
    <source>
        <dbReference type="ARBA" id="ARBA00022553"/>
    </source>
</evidence>
<evidence type="ECO:0000256" key="4">
    <source>
        <dbReference type="SAM" id="MobiDB-lite"/>
    </source>
</evidence>
<dbReference type="InterPro" id="IPR020806">
    <property type="entry name" value="PKS_PP-bd"/>
</dbReference>
<dbReference type="Gene3D" id="3.30.300.30">
    <property type="match status" value="2"/>
</dbReference>
<feature type="domain" description="Carrier" evidence="5">
    <location>
        <begin position="2014"/>
        <end position="2089"/>
    </location>
</feature>
<keyword evidence="7" id="KW-1185">Reference proteome</keyword>
<evidence type="ECO:0000313" key="7">
    <source>
        <dbReference type="Proteomes" id="UP000606396"/>
    </source>
</evidence>
<dbReference type="Gene3D" id="3.40.50.980">
    <property type="match status" value="4"/>
</dbReference>
<dbReference type="PROSITE" id="PS00455">
    <property type="entry name" value="AMP_BINDING"/>
    <property type="match status" value="2"/>
</dbReference>
<dbReference type="InterPro" id="IPR010071">
    <property type="entry name" value="AA_adenyl_dom"/>
</dbReference>
<dbReference type="PANTHER" id="PTHR45527">
    <property type="entry name" value="NONRIBOSOMAL PEPTIDE SYNTHETASE"/>
    <property type="match status" value="1"/>
</dbReference>
<dbReference type="NCBIfam" id="TIGR01733">
    <property type="entry name" value="AA-adenyl-dom"/>
    <property type="match status" value="2"/>
</dbReference>
<dbReference type="CDD" id="cd05930">
    <property type="entry name" value="A_NRPS"/>
    <property type="match status" value="1"/>
</dbReference>
<name>A0ABR8HJ63_NOSPU</name>
<dbReference type="Pfam" id="PF00501">
    <property type="entry name" value="AMP-binding"/>
    <property type="match status" value="2"/>
</dbReference>
<dbReference type="SUPFAM" id="SSF47336">
    <property type="entry name" value="ACP-like"/>
    <property type="match status" value="2"/>
</dbReference>
<dbReference type="Gene3D" id="2.30.38.10">
    <property type="entry name" value="Luciferase, Domain 3"/>
    <property type="match status" value="2"/>
</dbReference>
<dbReference type="InterPro" id="IPR001242">
    <property type="entry name" value="Condensation_dom"/>
</dbReference>
<dbReference type="InterPro" id="IPR009081">
    <property type="entry name" value="PP-bd_ACP"/>
</dbReference>
<dbReference type="SUPFAM" id="SSF52777">
    <property type="entry name" value="CoA-dependent acyltransferases"/>
    <property type="match status" value="4"/>
</dbReference>
<proteinExistence type="predicted"/>
<keyword evidence="3" id="KW-0597">Phosphoprotein</keyword>
<dbReference type="Gene3D" id="3.30.559.10">
    <property type="entry name" value="Chloramphenicol acetyltransferase-like domain"/>
    <property type="match status" value="2"/>
</dbReference>
<dbReference type="InterPro" id="IPR020845">
    <property type="entry name" value="AMP-binding_CS"/>
</dbReference>
<comment type="caution">
    <text evidence="6">The sequence shown here is derived from an EMBL/GenBank/DDBJ whole genome shotgun (WGS) entry which is preliminary data.</text>
</comment>
<dbReference type="NCBIfam" id="NF003417">
    <property type="entry name" value="PRK04813.1"/>
    <property type="match status" value="2"/>
</dbReference>
<protein>
    <submittedName>
        <fullName evidence="6">Amino acid adenylation domain-containing protein</fullName>
    </submittedName>
</protein>
<dbReference type="CDD" id="cd12116">
    <property type="entry name" value="A_NRPS_Ta1_like"/>
    <property type="match status" value="1"/>
</dbReference>
<evidence type="ECO:0000313" key="6">
    <source>
        <dbReference type="EMBL" id="MBD2615911.1"/>
    </source>
</evidence>
<sequence>MIEGFELSPQQKNIWLLQQDSSVYRTQMSVLIDGKLNVEALQKAFQGLVNRHEILRTTFKILSNIEFPVQVISSTSILNWQELDWTDLNADEQESQITGFLTTDNQCKFNYAVSSLFHVKLIKISEQKYIFIVTLPSLCADSISLDNLLHEITLLYSNKYNCLNNSPLQYVHFSAWRNELLTDEELELGRDYWHNKQISDFLNLQLPFEKDNFKDKEFEPEALSIKLTCGLVNQVEEFIQRHQISKSAFFLTGWKILLWHLTDRSDIVIGTNYNGRSYPELETTFGLLAQYLPIHSHLEAEDICIQVLQQVDAAICEAYSWQEYFAWDQIIRTTDNSHILPPHLYCFDFQDYRQTYLADGVSFYDKQKYVCLSPFKIKLNCIDRKDSIDIEFNYNSNSFALDFIRNLSKQFKTLIESILTEEKATINNLLIIDKAEQEKVLFTWNNTHRDYQAFQCLHQIFETQVEQTPDAVAVVFLDQKITYRELNQRANQLAHYLQKFGVAPEVLVGICMQRSIDLIIGLLAIFKAGGAYIPLDPSYPQERLGFMLADTQTPVLLTQQPLLDLIPEHEAQVICIDRDWEQFAQESLENPVNNLTPDNLAYVIYTSGSTGKPKGVMNNHKGVNNRLLWMQETFQFTTADRFLQKTPLSFDVSIWEIFSPFLAGASLVLAKPDGHQDSNYLVHLIAQQQITIVHFVPSMLAVFLNEAELEKCQSLKQVFCSGEALSFDIQESFFAHVNAELYNLYGPTEASIEVTWWHCQRDSDRNIVPIGRPISNMQTYILDKYLRPVPIGVPGELHIAGVGVARGYLHRPDLTAQKFILNPFNSEGNKLYKTGDLARYLPDGNIEYLGRIDDQVKIRGFRIELGEIEAVLHQHSSVSTAIVQAQNQVDEKRLVAYIVPHPQSTPKTSELRYFLEQKLPKYMIPSEIIFLKALPLLSNGKIDRRALLTAEQIQLEPENSFIAPQTAIQQIVADIWQQVLNLEKVGIYDNFFELGGHSLLAIQIISRLNKAFQIELPIRSLFDAPTVAELVEIIAQTSTPQTQIIPPRTRSEPCQLSFAQQRLWFLNQLESDVFAYNISTPVRLQGQLNQTALHQSFNEIVRRHEALRTSFTLINDQPVQVIAANLTLNLPVVDLRHLCENEQEAEVQRLAISEAQHSFNLAEVPLLRITLICLSDVDRVLLFTVHHIVFDGWSIEIFLRELTSLYQAFCAGKPSPLPELPIQYADFAIWQRQWLQDETLKSQLAYWQQQLAQIPLLELPTDNPRPPIQSFRGASEPFFLPANLTEALKALSNREGVTLFITLLAAFKTLLYRYSGQNDVVVGSPIANRDRTELEGLIGFFVNTLVLRTDLSGNPTFRELLHRVREVTLDAYAHQDLPFEYLVEKLQPERNLSHNPIFQIMFALGNNPMVDFKLPGLNTSFLNVERQAATFDLSVSLQVDAEELRGNFEYNTNIFSADTIRQMVEHFQILLAGVVDNPDQHLANLPLLSATEEHQLLVEWNNTEVEYPFNQCIHHLFEAQVELTPNKVAVAYQEQEITYHELNTRANQLARYLQKLGVGTEVLVGIYVERSIEMVIGLLGILKAGGAYVPLDPIYPQERLALILENAQVSVLLTQEKLAATLPENTARLVFLDTDWQAIATENQCNLTSQTNTQNLAYVIFTSGSTGRPKGVEIVHSAVVNFLYSTGETLELKEQDILLSVTTLAFDIAVLEIFLPLTVGARVIVVSREVATNGVELSAWLNKSQATIMQATPATWQLLLEAGWQGNSQLKILCGGEAFPRHLANQLCQKCASVWNLYGPTETTIWSAVCKVEIENGIVPIGRPLANTQMYILDQHGELVPRGVAGELHIGGSGLSRGYLNQPELTAQKFIPNPFYNLKSKIQNLKLYKTGDLVRYLPNGSIEYLGRIDDQIKLRGFRIELGEIEEVLNQYAGVKQAVVLLNQQLVAYIVSTNQQNLTNNELRNFLKQKLPDYMIPSEFILLETFPLTPNSKVDRRRLLNLIGLYLKKENTYVAPQSEIEQAIADIWQAVLTVEKVGIYDNFFDLGGHSLLLVRVFNQLQQLQYKNLSMMDLFNYPTINSLSRYLSQKPSLQPTGTPTQNRRDALRQQRQRRSY</sequence>
<evidence type="ECO:0000256" key="1">
    <source>
        <dbReference type="ARBA" id="ARBA00001957"/>
    </source>
</evidence>
<dbReference type="InterPro" id="IPR036736">
    <property type="entry name" value="ACP-like_sf"/>
</dbReference>
<dbReference type="InterPro" id="IPR000873">
    <property type="entry name" value="AMP-dep_synth/lig_dom"/>
</dbReference>
<evidence type="ECO:0000256" key="2">
    <source>
        <dbReference type="ARBA" id="ARBA00022450"/>
    </source>
</evidence>
<dbReference type="Gene3D" id="1.10.1200.10">
    <property type="entry name" value="ACP-like"/>
    <property type="match status" value="2"/>
</dbReference>
<comment type="cofactor">
    <cofactor evidence="1">
        <name>pantetheine 4'-phosphate</name>
        <dbReference type="ChEBI" id="CHEBI:47942"/>
    </cofactor>
</comment>
<organism evidence="6 7">
    <name type="scientific">Nostoc punctiforme FACHB-252</name>
    <dbReference type="NCBI Taxonomy" id="1357509"/>
    <lineage>
        <taxon>Bacteria</taxon>
        <taxon>Bacillati</taxon>
        <taxon>Cyanobacteriota</taxon>
        <taxon>Cyanophyceae</taxon>
        <taxon>Nostocales</taxon>
        <taxon>Nostocaceae</taxon>
        <taxon>Nostoc</taxon>
    </lineage>
</organism>
<keyword evidence="2" id="KW-0596">Phosphopantetheine</keyword>
<feature type="compositionally biased region" description="Polar residues" evidence="4">
    <location>
        <begin position="2087"/>
        <end position="2098"/>
    </location>
</feature>
<dbReference type="PANTHER" id="PTHR45527:SF1">
    <property type="entry name" value="FATTY ACID SYNTHASE"/>
    <property type="match status" value="1"/>
</dbReference>
<dbReference type="InterPro" id="IPR006162">
    <property type="entry name" value="Ppantetheine_attach_site"/>
</dbReference>
<gene>
    <name evidence="6" type="ORF">H6G94_32475</name>
</gene>
<dbReference type="Pfam" id="PF13193">
    <property type="entry name" value="AMP-binding_C"/>
    <property type="match status" value="2"/>
</dbReference>
<dbReference type="Proteomes" id="UP000606396">
    <property type="component" value="Unassembled WGS sequence"/>
</dbReference>
<evidence type="ECO:0000259" key="5">
    <source>
        <dbReference type="PROSITE" id="PS50075"/>
    </source>
</evidence>
<feature type="region of interest" description="Disordered" evidence="4">
    <location>
        <begin position="2087"/>
        <end position="2114"/>
    </location>
</feature>
<dbReference type="InterPro" id="IPR025110">
    <property type="entry name" value="AMP-bd_C"/>
</dbReference>
<dbReference type="Pfam" id="PF00550">
    <property type="entry name" value="PP-binding"/>
    <property type="match status" value="2"/>
</dbReference>
<dbReference type="Gene3D" id="3.30.559.30">
    <property type="entry name" value="Nonribosomal peptide synthetase, condensation domain"/>
    <property type="match status" value="2"/>
</dbReference>
<feature type="domain" description="Carrier" evidence="5">
    <location>
        <begin position="963"/>
        <end position="1038"/>
    </location>
</feature>
<dbReference type="SMART" id="SM00823">
    <property type="entry name" value="PKS_PP"/>
    <property type="match status" value="2"/>
</dbReference>
<accession>A0ABR8HJ63</accession>
<dbReference type="RefSeq" id="WP_190952447.1">
    <property type="nucleotide sequence ID" value="NZ_JACJTC010000034.1"/>
</dbReference>
<dbReference type="InterPro" id="IPR023213">
    <property type="entry name" value="CAT-like_dom_sf"/>
</dbReference>
<reference evidence="6 7" key="1">
    <citation type="journal article" date="2020" name="ISME J.">
        <title>Comparative genomics reveals insights into cyanobacterial evolution and habitat adaptation.</title>
        <authorList>
            <person name="Chen M.Y."/>
            <person name="Teng W.K."/>
            <person name="Zhao L."/>
            <person name="Hu C.X."/>
            <person name="Zhou Y.K."/>
            <person name="Han B.P."/>
            <person name="Song L.R."/>
            <person name="Shu W.S."/>
        </authorList>
    </citation>
    <scope>NUCLEOTIDE SEQUENCE [LARGE SCALE GENOMIC DNA]</scope>
    <source>
        <strain evidence="6 7">FACHB-252</strain>
    </source>
</reference>
<dbReference type="CDD" id="cd19531">
    <property type="entry name" value="LCL_NRPS-like"/>
    <property type="match status" value="1"/>
</dbReference>
<dbReference type="PROSITE" id="PS50075">
    <property type="entry name" value="CARRIER"/>
    <property type="match status" value="2"/>
</dbReference>
<dbReference type="InterPro" id="IPR045851">
    <property type="entry name" value="AMP-bd_C_sf"/>
</dbReference>
<dbReference type="EMBL" id="JACJTC010000034">
    <property type="protein sequence ID" value="MBD2615911.1"/>
    <property type="molecule type" value="Genomic_DNA"/>
</dbReference>
<dbReference type="Pfam" id="PF00668">
    <property type="entry name" value="Condensation"/>
    <property type="match status" value="2"/>
</dbReference>